<keyword evidence="4" id="KW-1185">Reference proteome</keyword>
<protein>
    <recommendedName>
        <fullName evidence="5">RGS domain-containing protein</fullName>
    </recommendedName>
</protein>
<evidence type="ECO:0000313" key="4">
    <source>
        <dbReference type="Proteomes" id="UP001302321"/>
    </source>
</evidence>
<dbReference type="Proteomes" id="UP001302321">
    <property type="component" value="Unassembled WGS sequence"/>
</dbReference>
<evidence type="ECO:0000256" key="2">
    <source>
        <dbReference type="SAM" id="Phobius"/>
    </source>
</evidence>
<sequence length="448" mass="50097">MSDFEAANQLPQPTISQNKIPKELCFENLVKNQTASPCSLSDFILYLTHSENCPEVLQFFLWYWDYVQRWSQLLPRQKALSPVWDPEKAAEGPRAARFITYSHKRARSLKMEKVLAVMDINSSHSEQQSERDIDMARSRSSSTSSTLTTNSTISSLSQSSAQAKSPRTPSFLSGILSPTESTRSSSWQPFTIQPNHPELSRITKLFLSSPTTLTSLSQQDRELCLRAVQHTTHPTALLPAFMSVESTLRNLLHPAFIRHSARNANAPRLAFTGAICSIVVLLGFIVEAVLLLSKQSPYLRVIALIFFWPGLAGLSTAIKGVDVCLHFKGRRQLRPWESPSLPRFHEDPVDGEEKRGHERRDTSSTAGTAGSYVAPFVMALEGKDKIGWEEQYNQRGWKHRIFDTTAPVESKPLIVMQDRIVFLSVLWAGILASGLTVGVLFVPGSNLF</sequence>
<dbReference type="AlphaFoldDB" id="A0AAN7A953"/>
<feature type="transmembrane region" description="Helical" evidence="2">
    <location>
        <begin position="269"/>
        <end position="292"/>
    </location>
</feature>
<reference evidence="3" key="1">
    <citation type="journal article" date="2023" name="Mol. Phylogenet. Evol.">
        <title>Genome-scale phylogeny and comparative genomics of the fungal order Sordariales.</title>
        <authorList>
            <person name="Hensen N."/>
            <person name="Bonometti L."/>
            <person name="Westerberg I."/>
            <person name="Brannstrom I.O."/>
            <person name="Guillou S."/>
            <person name="Cros-Aarteil S."/>
            <person name="Calhoun S."/>
            <person name="Haridas S."/>
            <person name="Kuo A."/>
            <person name="Mondo S."/>
            <person name="Pangilinan J."/>
            <person name="Riley R."/>
            <person name="LaButti K."/>
            <person name="Andreopoulos B."/>
            <person name="Lipzen A."/>
            <person name="Chen C."/>
            <person name="Yan M."/>
            <person name="Daum C."/>
            <person name="Ng V."/>
            <person name="Clum A."/>
            <person name="Steindorff A."/>
            <person name="Ohm R.A."/>
            <person name="Martin F."/>
            <person name="Silar P."/>
            <person name="Natvig D.O."/>
            <person name="Lalanne C."/>
            <person name="Gautier V."/>
            <person name="Ament-Velasquez S.L."/>
            <person name="Kruys A."/>
            <person name="Hutchinson M.I."/>
            <person name="Powell A.J."/>
            <person name="Barry K."/>
            <person name="Miller A.N."/>
            <person name="Grigoriev I.V."/>
            <person name="Debuchy R."/>
            <person name="Gladieux P."/>
            <person name="Hiltunen Thoren M."/>
            <person name="Johannesson H."/>
        </authorList>
    </citation>
    <scope>NUCLEOTIDE SEQUENCE</scope>
    <source>
        <strain evidence="3">CBS 892.96</strain>
    </source>
</reference>
<evidence type="ECO:0000256" key="1">
    <source>
        <dbReference type="SAM" id="MobiDB-lite"/>
    </source>
</evidence>
<dbReference type="PANTHER" id="PTHR39466:SF1">
    <property type="entry name" value="RGS DOMAIN-CONTAINING PROTEIN"/>
    <property type="match status" value="1"/>
</dbReference>
<evidence type="ECO:0008006" key="5">
    <source>
        <dbReference type="Google" id="ProtNLM"/>
    </source>
</evidence>
<dbReference type="PANTHER" id="PTHR39466">
    <property type="entry name" value="RGS DOMAIN-CONTAINING PROTEIN"/>
    <property type="match status" value="1"/>
</dbReference>
<name>A0AAN7A953_9PEZI</name>
<feature type="compositionally biased region" description="Polar residues" evidence="1">
    <location>
        <begin position="161"/>
        <end position="190"/>
    </location>
</feature>
<accession>A0AAN7A953</accession>
<evidence type="ECO:0000313" key="3">
    <source>
        <dbReference type="EMBL" id="KAK4179946.1"/>
    </source>
</evidence>
<feature type="region of interest" description="Disordered" evidence="1">
    <location>
        <begin position="121"/>
        <end position="190"/>
    </location>
</feature>
<proteinExistence type="predicted"/>
<feature type="transmembrane region" description="Helical" evidence="2">
    <location>
        <begin position="420"/>
        <end position="442"/>
    </location>
</feature>
<feature type="region of interest" description="Disordered" evidence="1">
    <location>
        <begin position="338"/>
        <end position="368"/>
    </location>
</feature>
<feature type="compositionally biased region" description="Basic and acidic residues" evidence="1">
    <location>
        <begin position="127"/>
        <end position="137"/>
    </location>
</feature>
<dbReference type="EMBL" id="MU866107">
    <property type="protein sequence ID" value="KAK4179946.1"/>
    <property type="molecule type" value="Genomic_DNA"/>
</dbReference>
<keyword evidence="2" id="KW-0472">Membrane</keyword>
<feature type="compositionally biased region" description="Basic and acidic residues" evidence="1">
    <location>
        <begin position="343"/>
        <end position="362"/>
    </location>
</feature>
<keyword evidence="2" id="KW-1133">Transmembrane helix</keyword>
<reference evidence="3" key="2">
    <citation type="submission" date="2023-05" db="EMBL/GenBank/DDBJ databases">
        <authorList>
            <consortium name="Lawrence Berkeley National Laboratory"/>
            <person name="Steindorff A."/>
            <person name="Hensen N."/>
            <person name="Bonometti L."/>
            <person name="Westerberg I."/>
            <person name="Brannstrom I.O."/>
            <person name="Guillou S."/>
            <person name="Cros-Aarteil S."/>
            <person name="Calhoun S."/>
            <person name="Haridas S."/>
            <person name="Kuo A."/>
            <person name="Mondo S."/>
            <person name="Pangilinan J."/>
            <person name="Riley R."/>
            <person name="Labutti K."/>
            <person name="Andreopoulos B."/>
            <person name="Lipzen A."/>
            <person name="Chen C."/>
            <person name="Yanf M."/>
            <person name="Daum C."/>
            <person name="Ng V."/>
            <person name="Clum A."/>
            <person name="Ohm R."/>
            <person name="Martin F."/>
            <person name="Silar P."/>
            <person name="Natvig D."/>
            <person name="Lalanne C."/>
            <person name="Gautier V."/>
            <person name="Ament-Velasquez S.L."/>
            <person name="Kruys A."/>
            <person name="Hutchinson M.I."/>
            <person name="Powell A.J."/>
            <person name="Barry K."/>
            <person name="Miller A.N."/>
            <person name="Grigoriev I.V."/>
            <person name="Debuchy R."/>
            <person name="Gladieux P."/>
            <person name="Thoren M.H."/>
            <person name="Johannesson H."/>
        </authorList>
    </citation>
    <scope>NUCLEOTIDE SEQUENCE</scope>
    <source>
        <strain evidence="3">CBS 892.96</strain>
    </source>
</reference>
<feature type="compositionally biased region" description="Low complexity" evidence="1">
    <location>
        <begin position="138"/>
        <end position="160"/>
    </location>
</feature>
<keyword evidence="2" id="KW-0812">Transmembrane</keyword>
<feature type="transmembrane region" description="Helical" evidence="2">
    <location>
        <begin position="298"/>
        <end position="321"/>
    </location>
</feature>
<gene>
    <name evidence="3" type="ORF">QBC36DRAFT_375515</name>
</gene>
<comment type="caution">
    <text evidence="3">The sequence shown here is derived from an EMBL/GenBank/DDBJ whole genome shotgun (WGS) entry which is preliminary data.</text>
</comment>
<organism evidence="3 4">
    <name type="scientific">Triangularia setosa</name>
    <dbReference type="NCBI Taxonomy" id="2587417"/>
    <lineage>
        <taxon>Eukaryota</taxon>
        <taxon>Fungi</taxon>
        <taxon>Dikarya</taxon>
        <taxon>Ascomycota</taxon>
        <taxon>Pezizomycotina</taxon>
        <taxon>Sordariomycetes</taxon>
        <taxon>Sordariomycetidae</taxon>
        <taxon>Sordariales</taxon>
        <taxon>Podosporaceae</taxon>
        <taxon>Triangularia</taxon>
    </lineage>
</organism>